<dbReference type="AlphaFoldDB" id="A0A2S1LD13"/>
<evidence type="ECO:0000313" key="2">
    <source>
        <dbReference type="EMBL" id="AWG21643.1"/>
    </source>
</evidence>
<sequence>MVQETIKKNGVTYGIITGIILALITTIMYVVDLELFIAWWTTLLSFSIFIIVPAVMLVKTKSELNDNLPFKEAFTAYFITALVGLLISVGYKMVLFNIIDPSIKETLLDLTVKYLKSTSQKFGVPASSLNEMISNLRKTDPFSIIEQLKGAVVSLFFCGILGLIMAAFFKSKTTSQVN</sequence>
<keyword evidence="1" id="KW-1133">Transmembrane helix</keyword>
<dbReference type="EMBL" id="CP020918">
    <property type="protein sequence ID" value="AWG21643.1"/>
    <property type="molecule type" value="Genomic_DNA"/>
</dbReference>
<gene>
    <name evidence="2" type="ORF">FFWV33_08890</name>
</gene>
<feature type="transmembrane region" description="Helical" evidence="1">
    <location>
        <begin position="12"/>
        <end position="31"/>
    </location>
</feature>
<dbReference type="Pfam" id="PF13858">
    <property type="entry name" value="DUF4199"/>
    <property type="match status" value="1"/>
</dbReference>
<evidence type="ECO:0000313" key="3">
    <source>
        <dbReference type="Proteomes" id="UP000244527"/>
    </source>
</evidence>
<feature type="transmembrane region" description="Helical" evidence="1">
    <location>
        <begin position="78"/>
        <end position="99"/>
    </location>
</feature>
<dbReference type="OrthoDB" id="660361at2"/>
<feature type="transmembrane region" description="Helical" evidence="1">
    <location>
        <begin position="151"/>
        <end position="169"/>
    </location>
</feature>
<keyword evidence="3" id="KW-1185">Reference proteome</keyword>
<proteinExistence type="predicted"/>
<organism evidence="2 3">
    <name type="scientific">Flavobacterium faecale</name>
    <dbReference type="NCBI Taxonomy" id="1355330"/>
    <lineage>
        <taxon>Bacteria</taxon>
        <taxon>Pseudomonadati</taxon>
        <taxon>Bacteroidota</taxon>
        <taxon>Flavobacteriia</taxon>
        <taxon>Flavobacteriales</taxon>
        <taxon>Flavobacteriaceae</taxon>
        <taxon>Flavobacterium</taxon>
    </lineage>
</organism>
<evidence type="ECO:0000256" key="1">
    <source>
        <dbReference type="SAM" id="Phobius"/>
    </source>
</evidence>
<dbReference type="Proteomes" id="UP000244527">
    <property type="component" value="Chromosome"/>
</dbReference>
<dbReference type="RefSeq" id="WP_108740581.1">
    <property type="nucleotide sequence ID" value="NZ_CP020918.1"/>
</dbReference>
<feature type="transmembrane region" description="Helical" evidence="1">
    <location>
        <begin position="37"/>
        <end position="58"/>
    </location>
</feature>
<reference evidence="2 3" key="1">
    <citation type="submission" date="2017-04" db="EMBL/GenBank/DDBJ databases">
        <title>Compelte genome sequence of WV33.</title>
        <authorList>
            <person name="Lee P.C."/>
        </authorList>
    </citation>
    <scope>NUCLEOTIDE SEQUENCE [LARGE SCALE GENOMIC DNA]</scope>
    <source>
        <strain evidence="2 3">WV33</strain>
    </source>
</reference>
<name>A0A2S1LD13_9FLAO</name>
<protein>
    <submittedName>
        <fullName evidence="2">DUF4199 domain-containing protein</fullName>
    </submittedName>
</protein>
<dbReference type="InterPro" id="IPR025250">
    <property type="entry name" value="DUF4199"/>
</dbReference>
<dbReference type="KEGG" id="ffa:FFWV33_08890"/>
<keyword evidence="1" id="KW-0812">Transmembrane</keyword>
<accession>A0A2S1LD13</accession>
<keyword evidence="1" id="KW-0472">Membrane</keyword>